<dbReference type="KEGG" id="rpa:TX73_022380"/>
<feature type="region of interest" description="Disordered" evidence="1">
    <location>
        <begin position="1"/>
        <end position="53"/>
    </location>
</feature>
<keyword evidence="4" id="KW-1185">Reference proteome</keyword>
<protein>
    <submittedName>
        <fullName evidence="2">Uncharacterized protein</fullName>
    </submittedName>
</protein>
<name>Q6N1T5_RHOPA</name>
<evidence type="ECO:0000313" key="2">
    <source>
        <dbReference type="EMBL" id="CAE29760.1"/>
    </source>
</evidence>
<dbReference type="Proteomes" id="UP000001426">
    <property type="component" value="Chromosome"/>
</dbReference>
<dbReference type="eggNOG" id="ENOG503166B">
    <property type="taxonomic scope" value="Bacteria"/>
</dbReference>
<accession>Q6N1T5</accession>
<evidence type="ECO:0000313" key="3">
    <source>
        <dbReference type="EMBL" id="WCL94511.1"/>
    </source>
</evidence>
<organism evidence="2">
    <name type="scientific">Rhodopseudomonas palustris (strain ATCC BAA-98 / CGA009)</name>
    <dbReference type="NCBI Taxonomy" id="258594"/>
    <lineage>
        <taxon>Bacteria</taxon>
        <taxon>Pseudomonadati</taxon>
        <taxon>Pseudomonadota</taxon>
        <taxon>Alphaproteobacteria</taxon>
        <taxon>Hyphomicrobiales</taxon>
        <taxon>Nitrobacteraceae</taxon>
        <taxon>Rhodopseudomonas</taxon>
    </lineage>
</organism>
<proteinExistence type="predicted"/>
<gene>
    <name evidence="2" type="ordered locus">RPA4319</name>
    <name evidence="3" type="ORF">TX73_022380</name>
</gene>
<evidence type="ECO:0000256" key="1">
    <source>
        <dbReference type="SAM" id="MobiDB-lite"/>
    </source>
</evidence>
<dbReference type="AlphaFoldDB" id="Q6N1T5"/>
<reference evidence="2 4" key="2">
    <citation type="journal article" date="2004" name="Nat. Biotechnol.">
        <title>Complete genome sequence of the metabolically versatile photosynthetic bacterium Rhodopseudomonas palustris.</title>
        <authorList>
            <person name="Larimer F.W."/>
            <person name="Chain P."/>
            <person name="Hauser L."/>
            <person name="Lamerdin J."/>
            <person name="Malfatti S."/>
            <person name="Do L."/>
            <person name="Land M.L."/>
            <person name="Pelletier D.A."/>
            <person name="Beatty J.T."/>
            <person name="Lang A.S."/>
            <person name="Tabita F.R."/>
            <person name="Gibson J.L."/>
            <person name="Hanson T.E."/>
            <person name="Bobst C."/>
            <person name="Torres J.L."/>
            <person name="Peres C."/>
            <person name="Harrison F.H."/>
            <person name="Gibson J."/>
            <person name="Harwood C.S."/>
        </authorList>
    </citation>
    <scope>NUCLEOTIDE SEQUENCE [LARGE SCALE GENOMIC DNA]</scope>
    <source>
        <strain evidence="4">ATCC BAA-98 / CGA009</strain>
        <strain evidence="2">CGA009</strain>
    </source>
</reference>
<dbReference type="RefSeq" id="WP_011159853.1">
    <property type="nucleotide sequence ID" value="NZ_CP116810.1"/>
</dbReference>
<evidence type="ECO:0000313" key="4">
    <source>
        <dbReference type="Proteomes" id="UP000001426"/>
    </source>
</evidence>
<sequence length="53" mass="5751">MTDAKTTETPAKEKKKLEEQLNEGLEDSFPGSDPVSVTQPAPSKPDGDKHRKG</sequence>
<dbReference type="EMBL" id="CP116810">
    <property type="protein sequence ID" value="WCL94511.1"/>
    <property type="molecule type" value="Genomic_DNA"/>
</dbReference>
<dbReference type="HOGENOM" id="CLU_192080_1_1_5"/>
<dbReference type="GeneID" id="66895449"/>
<dbReference type="STRING" id="258594.RPA4319"/>
<reference evidence="3" key="3">
    <citation type="submission" date="2022-12" db="EMBL/GenBank/DDBJ databases">
        <title>Complete genome sequence of Rhodopseudomonas palustris CGA0092 and corrections to the R. palustris CGA009 genome sequence.</title>
        <authorList>
            <person name="Mazny B.R."/>
            <person name="Sheff O.F."/>
            <person name="LaSarre B."/>
            <person name="McKinlay A."/>
            <person name="McKinlay J.B."/>
        </authorList>
    </citation>
    <scope>NUCLEOTIDE SEQUENCE</scope>
    <source>
        <strain evidence="3">CGA009</strain>
    </source>
</reference>
<feature type="compositionally biased region" description="Basic and acidic residues" evidence="1">
    <location>
        <begin position="10"/>
        <end position="19"/>
    </location>
</feature>
<dbReference type="EMBL" id="BX572606">
    <property type="protein sequence ID" value="CAE29760.1"/>
    <property type="molecule type" value="Genomic_DNA"/>
</dbReference>
<reference evidence="3" key="1">
    <citation type="submission" date="2003-07" db="EMBL/GenBank/DDBJ databases">
        <authorList>
            <consortium name="Rhodopseudomonas genome consortium"/>
            <person name="Larimer F."/>
            <person name="Harwood C."/>
        </authorList>
    </citation>
    <scope>NUCLEOTIDE SEQUENCE</scope>
    <source>
        <strain evidence="3">CGA009</strain>
    </source>
</reference>